<comment type="caution">
    <text evidence="1">The sequence shown here is derived from an EMBL/GenBank/DDBJ whole genome shotgun (WGS) entry which is preliminary data.</text>
</comment>
<protein>
    <submittedName>
        <fullName evidence="1">Uncharacterized protein</fullName>
    </submittedName>
</protein>
<keyword evidence="2" id="KW-1185">Reference proteome</keyword>
<name>A0AAD8AK79_DIPPU</name>
<dbReference type="Proteomes" id="UP001233999">
    <property type="component" value="Unassembled WGS sequence"/>
</dbReference>
<feature type="non-terminal residue" evidence="1">
    <location>
        <position position="1"/>
    </location>
</feature>
<evidence type="ECO:0000313" key="1">
    <source>
        <dbReference type="EMBL" id="KAJ9600684.1"/>
    </source>
</evidence>
<feature type="non-terminal residue" evidence="1">
    <location>
        <position position="50"/>
    </location>
</feature>
<organism evidence="1 2">
    <name type="scientific">Diploptera punctata</name>
    <name type="common">Pacific beetle cockroach</name>
    <dbReference type="NCBI Taxonomy" id="6984"/>
    <lineage>
        <taxon>Eukaryota</taxon>
        <taxon>Metazoa</taxon>
        <taxon>Ecdysozoa</taxon>
        <taxon>Arthropoda</taxon>
        <taxon>Hexapoda</taxon>
        <taxon>Insecta</taxon>
        <taxon>Pterygota</taxon>
        <taxon>Neoptera</taxon>
        <taxon>Polyneoptera</taxon>
        <taxon>Dictyoptera</taxon>
        <taxon>Blattodea</taxon>
        <taxon>Blaberoidea</taxon>
        <taxon>Blaberidae</taxon>
        <taxon>Diplopterinae</taxon>
        <taxon>Diploptera</taxon>
    </lineage>
</organism>
<dbReference type="AlphaFoldDB" id="A0AAD8AK79"/>
<accession>A0AAD8AK79</accession>
<gene>
    <name evidence="1" type="ORF">L9F63_026178</name>
</gene>
<evidence type="ECO:0000313" key="2">
    <source>
        <dbReference type="Proteomes" id="UP001233999"/>
    </source>
</evidence>
<sequence>TIGTSCQPCFWRHHGLGVNSAYIGGRLRLYYYTHPPLMGTSRLFWGIGYY</sequence>
<dbReference type="EMBL" id="JASPKZ010000132">
    <property type="protein sequence ID" value="KAJ9600684.1"/>
    <property type="molecule type" value="Genomic_DNA"/>
</dbReference>
<reference evidence="1" key="1">
    <citation type="journal article" date="2023" name="IScience">
        <title>Live-bearing cockroach genome reveals convergent evolutionary mechanisms linked to viviparity in insects and beyond.</title>
        <authorList>
            <person name="Fouks B."/>
            <person name="Harrison M.C."/>
            <person name="Mikhailova A.A."/>
            <person name="Marchal E."/>
            <person name="English S."/>
            <person name="Carruthers M."/>
            <person name="Jennings E.C."/>
            <person name="Chiamaka E.L."/>
            <person name="Frigard R.A."/>
            <person name="Pippel M."/>
            <person name="Attardo G.M."/>
            <person name="Benoit J.B."/>
            <person name="Bornberg-Bauer E."/>
            <person name="Tobe S.S."/>
        </authorList>
    </citation>
    <scope>NUCLEOTIDE SEQUENCE</scope>
    <source>
        <strain evidence="1">Stay&amp;Tobe</strain>
    </source>
</reference>
<proteinExistence type="predicted"/>
<reference evidence="1" key="2">
    <citation type="submission" date="2023-05" db="EMBL/GenBank/DDBJ databases">
        <authorList>
            <person name="Fouks B."/>
        </authorList>
    </citation>
    <scope>NUCLEOTIDE SEQUENCE</scope>
    <source>
        <strain evidence="1">Stay&amp;Tobe</strain>
        <tissue evidence="1">Testes</tissue>
    </source>
</reference>